<gene>
    <name evidence="2" type="ORF">LCGC14_2579240</name>
</gene>
<protein>
    <submittedName>
        <fullName evidence="2">Uncharacterized protein</fullName>
    </submittedName>
</protein>
<comment type="caution">
    <text evidence="2">The sequence shown here is derived from an EMBL/GenBank/DDBJ whole genome shotgun (WGS) entry which is preliminary data.</text>
</comment>
<sequence length="269" mass="30252">MPEPEQADLALGLEEPDTKPLLDPIPEVTPEITPEPTPAPPTDAELLQKERERVARLEGELTAFQRQPIAPVQPIVTPAKDSYQQIQAEYDEGKINDDERSRRRIAIDVDRRFEENQIAAEQISVVNSVREELAQAIVKYPDLGVARSPMILEVDAELLAMRKMGIDTNDERNQLIAVRKIIALKEVPMTDRRYEQTQHPIGGGGGMSPAETPPGKIEDNKSKGEKLFERMNKETQAFYMSYHNGDTSKIYSALDHADEGKLIRGGRFR</sequence>
<organism evidence="2">
    <name type="scientific">marine sediment metagenome</name>
    <dbReference type="NCBI Taxonomy" id="412755"/>
    <lineage>
        <taxon>unclassified sequences</taxon>
        <taxon>metagenomes</taxon>
        <taxon>ecological metagenomes</taxon>
    </lineage>
</organism>
<reference evidence="2" key="1">
    <citation type="journal article" date="2015" name="Nature">
        <title>Complex archaea that bridge the gap between prokaryotes and eukaryotes.</title>
        <authorList>
            <person name="Spang A."/>
            <person name="Saw J.H."/>
            <person name="Jorgensen S.L."/>
            <person name="Zaremba-Niedzwiedzka K."/>
            <person name="Martijn J."/>
            <person name="Lind A.E."/>
            <person name="van Eijk R."/>
            <person name="Schleper C."/>
            <person name="Guy L."/>
            <person name="Ettema T.J."/>
        </authorList>
    </citation>
    <scope>NUCLEOTIDE SEQUENCE</scope>
</reference>
<accession>A0A0F9AF80</accession>
<feature type="region of interest" description="Disordered" evidence="1">
    <location>
        <begin position="198"/>
        <end position="221"/>
    </location>
</feature>
<evidence type="ECO:0000256" key="1">
    <source>
        <dbReference type="SAM" id="MobiDB-lite"/>
    </source>
</evidence>
<name>A0A0F9AF80_9ZZZZ</name>
<feature type="region of interest" description="Disordered" evidence="1">
    <location>
        <begin position="1"/>
        <end position="43"/>
    </location>
</feature>
<dbReference type="AlphaFoldDB" id="A0A0F9AF80"/>
<evidence type="ECO:0000313" key="2">
    <source>
        <dbReference type="EMBL" id="KKL08100.1"/>
    </source>
</evidence>
<dbReference type="EMBL" id="LAZR01043016">
    <property type="protein sequence ID" value="KKL08100.1"/>
    <property type="molecule type" value="Genomic_DNA"/>
</dbReference>
<proteinExistence type="predicted"/>